<dbReference type="InterPro" id="IPR017946">
    <property type="entry name" value="PLC-like_Pdiesterase_TIM-brl"/>
</dbReference>
<dbReference type="GO" id="GO:0006629">
    <property type="term" value="P:lipid metabolic process"/>
    <property type="evidence" value="ECO:0007669"/>
    <property type="project" value="InterPro"/>
</dbReference>
<protein>
    <recommendedName>
        <fullName evidence="2">Altered inheritance of mitochondria protein 6</fullName>
    </recommendedName>
</protein>
<proteinExistence type="inferred from homology"/>
<dbReference type="GeneID" id="39574984"/>
<dbReference type="SUPFAM" id="SSF51695">
    <property type="entry name" value="PLC-like phosphodiesterases"/>
    <property type="match status" value="1"/>
</dbReference>
<accession>A0A3N2Q2C5</accession>
<dbReference type="STRING" id="1314773.A0A3N2Q2C5"/>
<organism evidence="5 6">
    <name type="scientific">Sodiomyces alkalinus (strain CBS 110278 / VKM F-3762 / F11)</name>
    <name type="common">Alkaliphilic filamentous fungus</name>
    <dbReference type="NCBI Taxonomy" id="1314773"/>
    <lineage>
        <taxon>Eukaryota</taxon>
        <taxon>Fungi</taxon>
        <taxon>Dikarya</taxon>
        <taxon>Ascomycota</taxon>
        <taxon>Pezizomycotina</taxon>
        <taxon>Sordariomycetes</taxon>
        <taxon>Hypocreomycetidae</taxon>
        <taxon>Glomerellales</taxon>
        <taxon>Plectosphaerellaceae</taxon>
        <taxon>Sodiomyces</taxon>
    </lineage>
</organism>
<dbReference type="AlphaFoldDB" id="A0A3N2Q2C5"/>
<dbReference type="InterPro" id="IPR051236">
    <property type="entry name" value="HAT_RTT109-like"/>
</dbReference>
<evidence type="ECO:0000256" key="3">
    <source>
        <dbReference type="SAM" id="MobiDB-lite"/>
    </source>
</evidence>
<sequence length="419" mass="47925">MPPLAAFFQPVQRSLRFPPWYRQPPEHINDGNGRPGDVKIYEPLVSKAIDVEEAEIDRLIFTDPGFSALPRKPRRPRFFPSCFACVVLVLFFCMLGTGVLLFRRLLRHSTVYVYLYNEDVIPIPCHSHNDYWRQEPVFTALRAGCVSIEADVWHLGQEELYIGHRIWELRESNTFTRMYIDPLVKLLEEKNSALDNGLNTTARGVFDMNPSQTLVLLVDLKTRPEHTWPVVVRQLEPLRRRGWLSSTTDGHVRYGPVTVVGTGETDFGLLMQNSTYRDYFFDAPIDELEGSSFGVCNSYYASQSFSEAIGWVWLGSLSRSQLDMLRRQVAEAHRHGLRIRYWGLPSWPISVRNHIWGVLIKEGVDMINVDDVQGAERVWKAMGWPTLQNATLPSQPCPEMEGREVNSSASGRPGCRRSA</sequence>
<feature type="region of interest" description="Disordered" evidence="3">
    <location>
        <begin position="393"/>
        <end position="419"/>
    </location>
</feature>
<evidence type="ECO:0000313" key="5">
    <source>
        <dbReference type="EMBL" id="ROT40882.1"/>
    </source>
</evidence>
<reference evidence="5 6" key="1">
    <citation type="journal article" date="2018" name="Mol. Ecol.">
        <title>The obligate alkalophilic soda-lake fungus Sodiomyces alkalinus has shifted to a protein diet.</title>
        <authorList>
            <person name="Grum-Grzhimaylo A.A."/>
            <person name="Falkoski D.L."/>
            <person name="van den Heuvel J."/>
            <person name="Valero-Jimenez C.A."/>
            <person name="Min B."/>
            <person name="Choi I.G."/>
            <person name="Lipzen A."/>
            <person name="Daum C.G."/>
            <person name="Aanen D.K."/>
            <person name="Tsang A."/>
            <person name="Henrissat B."/>
            <person name="Bilanenko E.N."/>
            <person name="de Vries R.P."/>
            <person name="van Kan J.A.L."/>
            <person name="Grigoriev I.V."/>
            <person name="Debets A.J.M."/>
        </authorList>
    </citation>
    <scope>NUCLEOTIDE SEQUENCE [LARGE SCALE GENOMIC DNA]</scope>
    <source>
        <strain evidence="5 6">F11</strain>
    </source>
</reference>
<dbReference type="PANTHER" id="PTHR31571">
    <property type="entry name" value="ALTERED INHERITANCE OF MITOCHONDRIA PROTEIN 6"/>
    <property type="match status" value="1"/>
</dbReference>
<dbReference type="EMBL" id="ML119052">
    <property type="protein sequence ID" value="ROT40882.1"/>
    <property type="molecule type" value="Genomic_DNA"/>
</dbReference>
<keyword evidence="4" id="KW-1133">Transmembrane helix</keyword>
<keyword evidence="6" id="KW-1185">Reference proteome</keyword>
<dbReference type="RefSeq" id="XP_028468688.1">
    <property type="nucleotide sequence ID" value="XM_028606506.1"/>
</dbReference>
<dbReference type="Proteomes" id="UP000272025">
    <property type="component" value="Unassembled WGS sequence"/>
</dbReference>
<keyword evidence="4" id="KW-0812">Transmembrane</keyword>
<evidence type="ECO:0000256" key="1">
    <source>
        <dbReference type="ARBA" id="ARBA00008858"/>
    </source>
</evidence>
<comment type="similarity">
    <text evidence="1">Belongs to the AIM6 family.</text>
</comment>
<name>A0A3N2Q2C5_SODAK</name>
<gene>
    <name evidence="5" type="ORF">SODALDRAFT_106631</name>
</gene>
<evidence type="ECO:0000256" key="4">
    <source>
        <dbReference type="SAM" id="Phobius"/>
    </source>
</evidence>
<feature type="transmembrane region" description="Helical" evidence="4">
    <location>
        <begin position="78"/>
        <end position="102"/>
    </location>
</feature>
<dbReference type="PANTHER" id="PTHR31571:SF1">
    <property type="entry name" value="ALTERED INHERITANCE OF MITOCHONDRIA PROTEIN 6"/>
    <property type="match status" value="1"/>
</dbReference>
<evidence type="ECO:0000313" key="6">
    <source>
        <dbReference type="Proteomes" id="UP000272025"/>
    </source>
</evidence>
<dbReference type="GO" id="GO:0008081">
    <property type="term" value="F:phosphoric diester hydrolase activity"/>
    <property type="evidence" value="ECO:0007669"/>
    <property type="project" value="InterPro"/>
</dbReference>
<dbReference type="OrthoDB" id="4153866at2759"/>
<evidence type="ECO:0000256" key="2">
    <source>
        <dbReference type="ARBA" id="ARBA00014286"/>
    </source>
</evidence>
<keyword evidence="4" id="KW-0472">Membrane</keyword>